<comment type="caution">
    <text evidence="1">The sequence shown here is derived from an EMBL/GenBank/DDBJ whole genome shotgun (WGS) entry which is preliminary data.</text>
</comment>
<protein>
    <submittedName>
        <fullName evidence="1">Uncharacterized protein</fullName>
    </submittedName>
</protein>
<evidence type="ECO:0000313" key="1">
    <source>
        <dbReference type="EMBL" id="VTJ68791.1"/>
    </source>
</evidence>
<accession>A0A5E4BII8</accession>
<dbReference type="Proteomes" id="UP000335636">
    <property type="component" value="Unassembled WGS sequence"/>
</dbReference>
<name>A0A5E4BII8_MARMO</name>
<gene>
    <name evidence="1" type="ORF">MONAX_5E009579</name>
</gene>
<sequence length="164" mass="18402">MPGGQWHVDSSVPQATLRPRLLLGYGWKVQPGPRHTAPGVCPPGRSVQCWHWWPGSQDVRPDEDGWDEGLQRQWPEPSKQQLSFQEIPCGREAVLQMSRCAWDRSLLTETQMDINVSWPRRHLSAGPSLAPTAPPRCGGWVGATGQSRTLLLRHSPLRPLNPRP</sequence>
<organism evidence="1 2">
    <name type="scientific">Marmota monax</name>
    <name type="common">Woodchuck</name>
    <dbReference type="NCBI Taxonomy" id="9995"/>
    <lineage>
        <taxon>Eukaryota</taxon>
        <taxon>Metazoa</taxon>
        <taxon>Chordata</taxon>
        <taxon>Craniata</taxon>
        <taxon>Vertebrata</taxon>
        <taxon>Euteleostomi</taxon>
        <taxon>Mammalia</taxon>
        <taxon>Eutheria</taxon>
        <taxon>Euarchontoglires</taxon>
        <taxon>Glires</taxon>
        <taxon>Rodentia</taxon>
        <taxon>Sciuromorpha</taxon>
        <taxon>Sciuridae</taxon>
        <taxon>Xerinae</taxon>
        <taxon>Marmotini</taxon>
        <taxon>Marmota</taxon>
    </lineage>
</organism>
<evidence type="ECO:0000313" key="2">
    <source>
        <dbReference type="Proteomes" id="UP000335636"/>
    </source>
</evidence>
<proteinExistence type="predicted"/>
<keyword evidence="2" id="KW-1185">Reference proteome</keyword>
<dbReference type="AlphaFoldDB" id="A0A5E4BII8"/>
<reference evidence="1" key="1">
    <citation type="submission" date="2019-04" db="EMBL/GenBank/DDBJ databases">
        <authorList>
            <person name="Alioto T."/>
            <person name="Alioto T."/>
        </authorList>
    </citation>
    <scope>NUCLEOTIDE SEQUENCE [LARGE SCALE GENOMIC DNA]</scope>
</reference>
<dbReference type="EMBL" id="CABDUW010000443">
    <property type="protein sequence ID" value="VTJ68791.1"/>
    <property type="molecule type" value="Genomic_DNA"/>
</dbReference>